<dbReference type="Gene3D" id="1.50.10.100">
    <property type="entry name" value="Chondroitin AC/alginate lyase"/>
    <property type="match status" value="1"/>
</dbReference>
<evidence type="ECO:0000313" key="7">
    <source>
        <dbReference type="EMBL" id="SMP27206.1"/>
    </source>
</evidence>
<dbReference type="SUPFAM" id="SSF48230">
    <property type="entry name" value="Chondroitin AC/alginate lyase"/>
    <property type="match status" value="1"/>
</dbReference>
<dbReference type="InterPro" id="IPR012480">
    <property type="entry name" value="Hepar_II_III_C"/>
</dbReference>
<dbReference type="Proteomes" id="UP001157915">
    <property type="component" value="Unassembled WGS sequence"/>
</dbReference>
<organism evidence="7 8">
    <name type="scientific">Algoriphagus winogradskyi</name>
    <dbReference type="NCBI Taxonomy" id="237017"/>
    <lineage>
        <taxon>Bacteria</taxon>
        <taxon>Pseudomonadati</taxon>
        <taxon>Bacteroidota</taxon>
        <taxon>Cytophagia</taxon>
        <taxon>Cytophagales</taxon>
        <taxon>Cyclobacteriaceae</taxon>
        <taxon>Algoriphagus</taxon>
    </lineage>
</organism>
<comment type="caution">
    <text evidence="7">The sequence shown here is derived from an EMBL/GenBank/DDBJ whole genome shotgun (WGS) entry which is preliminary data.</text>
</comment>
<feature type="domain" description="Heparinase II/III-like C-terminal" evidence="5">
    <location>
        <begin position="414"/>
        <end position="581"/>
    </location>
</feature>
<dbReference type="Pfam" id="PF16889">
    <property type="entry name" value="Hepar_II_III_N"/>
    <property type="match status" value="1"/>
</dbReference>
<gene>
    <name evidence="7" type="ORF">SAMN06265367_10537</name>
</gene>
<evidence type="ECO:0000256" key="3">
    <source>
        <dbReference type="ARBA" id="ARBA00022764"/>
    </source>
</evidence>
<comment type="subcellular location">
    <subcellularLocation>
        <location evidence="1">Periplasm</location>
    </subcellularLocation>
</comment>
<evidence type="ECO:0000256" key="1">
    <source>
        <dbReference type="ARBA" id="ARBA00004418"/>
    </source>
</evidence>
<evidence type="ECO:0000313" key="8">
    <source>
        <dbReference type="Proteomes" id="UP001157915"/>
    </source>
</evidence>
<evidence type="ECO:0000256" key="2">
    <source>
        <dbReference type="ARBA" id="ARBA00022729"/>
    </source>
</evidence>
<keyword evidence="2" id="KW-0732">Signal</keyword>
<keyword evidence="3" id="KW-0574">Periplasm</keyword>
<dbReference type="PANTHER" id="PTHR39210:SF1">
    <property type="entry name" value="HEPARIN-SULFATE LYASE"/>
    <property type="match status" value="1"/>
</dbReference>
<evidence type="ECO:0000256" key="4">
    <source>
        <dbReference type="ARBA" id="ARBA00023239"/>
    </source>
</evidence>
<name>A0ABY1P6Q3_9BACT</name>
<dbReference type="RefSeq" id="WP_283413500.1">
    <property type="nucleotide sequence ID" value="NZ_FXUA01000005.1"/>
</dbReference>
<dbReference type="InterPro" id="IPR031680">
    <property type="entry name" value="Hepar_II_III_N"/>
</dbReference>
<evidence type="ECO:0000259" key="5">
    <source>
        <dbReference type="Pfam" id="PF07940"/>
    </source>
</evidence>
<sequence length="757" mass="85966">MNHLRNYIFFLFLFIAVKAMSQNETKEYPMPSEESFFETLPDSIPGFAEIKSLYTDGSRTEAIKQLASYFKVKAAERFFFNWQNVPQRMTEYNEMYPSAAKSHLKDAQDHTSDFSASTSWRLPFVNKAGKQMDAYAIRHLFRQHKAGDLAFSFFLSDKAEYLPYFTEHVKSLGSAYQAGTIELIEDGNGAYEAFRGGNRIENWVLAHHLFLASEKYSAEDQVLAMRMFLHHAEVLYHTNQSFNYGNHQTKGMVALAVISMMYPEFDTNKKYYDFAIAILGEHLEKEVNADGFQFERSFHYHVGDIDNYFRVYKLAQITGSPIPEAWSGKLKAMFSAMLAIALPNKNAPVIQDDTDQPMATQNNLGEIMALGYALFPEPEYGFLAANHPSEEYYWLLGKADLENLQGKKSKKPTVKSTALESTGYYVFREGWKENDLYMLISTGVSKEKPDHQHGDVLGFQLFANGEMLMPNYQVRYPLPEFQFFKNSWVKNVALVDSIPQGQDWTGNQGGSGFGKFQTLPKALVSQWEPKGEIQAFRGSHDGYQTIGVNYGRTIYYFSGDFFLILDEFEGERAHEFYQNFQGNYSLEDTPMIARANLANASGLDIIQLGDQISNAKISGNKGKNRITFQSISANKHRFTTIIKPYGKYEDRTSLPKSDGTMTVGEWQINEGSSQIMEDSYVAEYIFKKDEMTFLVGMTEMTLGSQTFLSAIPADVLISTMDGKLEIKSFGEKEITLRSNGQDFTISALETLTLNPTQ</sequence>
<proteinExistence type="predicted"/>
<dbReference type="Pfam" id="PF07940">
    <property type="entry name" value="Hepar_II_III_C"/>
    <property type="match status" value="1"/>
</dbReference>
<feature type="domain" description="Heparin-sulfate lyase N-terminal" evidence="6">
    <location>
        <begin position="36"/>
        <end position="362"/>
    </location>
</feature>
<dbReference type="InterPro" id="IPR008929">
    <property type="entry name" value="Chondroitin_lyas"/>
</dbReference>
<reference evidence="7 8" key="1">
    <citation type="submission" date="2017-05" db="EMBL/GenBank/DDBJ databases">
        <authorList>
            <person name="Varghese N."/>
            <person name="Submissions S."/>
        </authorList>
    </citation>
    <scope>NUCLEOTIDE SEQUENCE [LARGE SCALE GENOMIC DNA]</scope>
    <source>
        <strain evidence="7 8">DSM 15360</strain>
    </source>
</reference>
<keyword evidence="8" id="KW-1185">Reference proteome</keyword>
<dbReference type="PANTHER" id="PTHR39210">
    <property type="entry name" value="HEPARIN-SULFATE LYASE"/>
    <property type="match status" value="1"/>
</dbReference>
<protein>
    <submittedName>
        <fullName evidence="7">Heparinase II/III-like protein</fullName>
    </submittedName>
</protein>
<evidence type="ECO:0000259" key="6">
    <source>
        <dbReference type="Pfam" id="PF16889"/>
    </source>
</evidence>
<keyword evidence="4" id="KW-0456">Lyase</keyword>
<accession>A0ABY1P6Q3</accession>
<dbReference type="EMBL" id="FXUA01000005">
    <property type="protein sequence ID" value="SMP27206.1"/>
    <property type="molecule type" value="Genomic_DNA"/>
</dbReference>
<dbReference type="Gene3D" id="2.70.98.70">
    <property type="match status" value="1"/>
</dbReference>